<dbReference type="InterPro" id="IPR035681">
    <property type="entry name" value="ComA-like_MBL"/>
</dbReference>
<proteinExistence type="predicted"/>
<sequence length="283" mass="31444">MLFFSSPPRLGILLLTLLLVSGALSSVGAFEATFFDLPEGEAILIKSQGRWILIDAGPAIACDRLLRGLKDRGVRELDYLIVTHPHPDHYSGIFCLTGFLYPRRLADNGQKIPPFPQDDFLRWYATWRQKHPRYRFLSAGETLKIGEIVIQVLWPPSLSGNYNADSLVLMVKEKKGRLLLTGDIPASVEKTLVEDYGSGLRAQVLKVSHHGAADASSEVFLKYVSPQVAVVCAGRNHPRGYPAKRVLERLKRLVPQVLVTGDQGTLSVVISPSGEVQWRSYNE</sequence>
<reference evidence="1 2" key="1">
    <citation type="submission" date="2020-02" db="EMBL/GenBank/DDBJ databases">
        <title>Genome analysis of Thermosulfuriphilus ammonigenes ST65T, an anaerobic thermophilic chemolithoautotrophic bacterium isolated from a deep-sea hydrothermal vent.</title>
        <authorList>
            <person name="Slobodkina G."/>
            <person name="Allioux M."/>
            <person name="Merkel A."/>
            <person name="Alain K."/>
            <person name="Jebbar M."/>
            <person name="Slobodkin A."/>
        </authorList>
    </citation>
    <scope>NUCLEOTIDE SEQUENCE [LARGE SCALE GENOMIC DNA]</scope>
    <source>
        <strain evidence="1 2">ST65</strain>
    </source>
</reference>
<dbReference type="Proteomes" id="UP000502179">
    <property type="component" value="Chromosome"/>
</dbReference>
<keyword evidence="2" id="KW-1185">Reference proteome</keyword>
<dbReference type="InterPro" id="IPR001279">
    <property type="entry name" value="Metallo-B-lactamas"/>
</dbReference>
<dbReference type="PANTHER" id="PTHR30619">
    <property type="entry name" value="DNA INTERNALIZATION/COMPETENCE PROTEIN COMEC/REC2"/>
    <property type="match status" value="1"/>
</dbReference>
<dbReference type="InterPro" id="IPR036866">
    <property type="entry name" value="RibonucZ/Hydroxyglut_hydro"/>
</dbReference>
<name>A0A6G7PVA3_9BACT</name>
<dbReference type="InterPro" id="IPR052159">
    <property type="entry name" value="Competence_DNA_uptake"/>
</dbReference>
<keyword evidence="1" id="KW-0378">Hydrolase</keyword>
<dbReference type="RefSeq" id="WP_166031832.1">
    <property type="nucleotide sequence ID" value="NZ_CP048877.1"/>
</dbReference>
<organism evidence="1 2">
    <name type="scientific">Thermosulfuriphilus ammonigenes</name>
    <dbReference type="NCBI Taxonomy" id="1936021"/>
    <lineage>
        <taxon>Bacteria</taxon>
        <taxon>Pseudomonadati</taxon>
        <taxon>Thermodesulfobacteriota</taxon>
        <taxon>Thermodesulfobacteria</taxon>
        <taxon>Thermodesulfobacteriales</taxon>
        <taxon>Thermodesulfobacteriaceae</taxon>
        <taxon>Thermosulfuriphilus</taxon>
    </lineage>
</organism>
<dbReference type="SMART" id="SM00849">
    <property type="entry name" value="Lactamase_B"/>
    <property type="match status" value="1"/>
</dbReference>
<dbReference type="PANTHER" id="PTHR30619:SF1">
    <property type="entry name" value="RECOMBINATION PROTEIN 2"/>
    <property type="match status" value="1"/>
</dbReference>
<protein>
    <submittedName>
        <fullName evidence="1">MBL fold metallo-hydrolase</fullName>
    </submittedName>
</protein>
<gene>
    <name evidence="1" type="ORF">G4V39_04695</name>
</gene>
<evidence type="ECO:0000313" key="1">
    <source>
        <dbReference type="EMBL" id="QIJ71614.1"/>
    </source>
</evidence>
<dbReference type="KEGG" id="tav:G4V39_04695"/>
<dbReference type="CDD" id="cd07731">
    <property type="entry name" value="ComA-like_MBL-fold"/>
    <property type="match status" value="1"/>
</dbReference>
<dbReference type="Pfam" id="PF00753">
    <property type="entry name" value="Lactamase_B"/>
    <property type="match status" value="1"/>
</dbReference>
<dbReference type="EMBL" id="CP048877">
    <property type="protein sequence ID" value="QIJ71614.1"/>
    <property type="molecule type" value="Genomic_DNA"/>
</dbReference>
<dbReference type="GO" id="GO:0016787">
    <property type="term" value="F:hydrolase activity"/>
    <property type="evidence" value="ECO:0007669"/>
    <property type="project" value="UniProtKB-KW"/>
</dbReference>
<evidence type="ECO:0000313" key="2">
    <source>
        <dbReference type="Proteomes" id="UP000502179"/>
    </source>
</evidence>
<dbReference type="AlphaFoldDB" id="A0A6G7PVA3"/>
<accession>A0A6G7PVA3</accession>
<dbReference type="Gene3D" id="3.60.15.10">
    <property type="entry name" value="Ribonuclease Z/Hydroxyacylglutathione hydrolase-like"/>
    <property type="match status" value="1"/>
</dbReference>
<dbReference type="SUPFAM" id="SSF56281">
    <property type="entry name" value="Metallo-hydrolase/oxidoreductase"/>
    <property type="match status" value="1"/>
</dbReference>